<dbReference type="Pfam" id="PF13853">
    <property type="entry name" value="7tm_4"/>
    <property type="match status" value="1"/>
</dbReference>
<evidence type="ECO:0000256" key="10">
    <source>
        <dbReference type="ARBA" id="ARBA00023170"/>
    </source>
</evidence>
<keyword evidence="4 13" id="KW-0812">Transmembrane</keyword>
<evidence type="ECO:0000256" key="13">
    <source>
        <dbReference type="SAM" id="Phobius"/>
    </source>
</evidence>
<comment type="caution">
    <text evidence="15">The sequence shown here is derived from an EMBL/GenBank/DDBJ whole genome shotgun (WGS) entry which is preliminary data.</text>
</comment>
<dbReference type="InterPro" id="IPR000276">
    <property type="entry name" value="GPCR_Rhodpsn"/>
</dbReference>
<protein>
    <recommendedName>
        <fullName evidence="14">G-protein coupled receptors family 1 profile domain-containing protein</fullName>
    </recommendedName>
</protein>
<name>A0AAV3AZ73_PYXAD</name>
<evidence type="ECO:0000256" key="5">
    <source>
        <dbReference type="ARBA" id="ARBA00022725"/>
    </source>
</evidence>
<keyword evidence="10" id="KW-0675">Receptor</keyword>
<proteinExistence type="predicted"/>
<dbReference type="InterPro" id="IPR052921">
    <property type="entry name" value="GPCR1_Superfamily_Member"/>
</dbReference>
<dbReference type="SUPFAM" id="SSF81321">
    <property type="entry name" value="Family A G protein-coupled receptor-like"/>
    <property type="match status" value="1"/>
</dbReference>
<evidence type="ECO:0000256" key="2">
    <source>
        <dbReference type="ARBA" id="ARBA00022475"/>
    </source>
</evidence>
<dbReference type="GO" id="GO:0004984">
    <property type="term" value="F:olfactory receptor activity"/>
    <property type="evidence" value="ECO:0007669"/>
    <property type="project" value="InterPro"/>
</dbReference>
<evidence type="ECO:0000313" key="15">
    <source>
        <dbReference type="EMBL" id="DBA32307.1"/>
    </source>
</evidence>
<keyword evidence="11" id="KW-0325">Glycoprotein</keyword>
<feature type="transmembrane region" description="Helical" evidence="13">
    <location>
        <begin position="24"/>
        <end position="49"/>
    </location>
</feature>
<dbReference type="PRINTS" id="PR00237">
    <property type="entry name" value="GPCRRHODOPSN"/>
</dbReference>
<sequence>MVSAFNISTRFVLLGLVELEKQKYLYFSLCTIVYMFILALNGVIIFAVLKDRSLHEPMYILIASLLFNEIFGSSSFFPKFIIDLITSSKEISRTECLIQILCISTFAFLEMNTFTIMAYDRYLAVCQPLQYAMIITNEKIMKITYGCWGITFVILILLLLLTASLPQCGNKINNIFCENMSLVVLSCIDSSNSSLLSVAVFFTCLFTTILVTVISYSKIFFVCVKLSRESRQKAVHTIMTHLLSFSVFLIGVLFVVFRYRLGNVTLPLTVHVLLSATPLVVPPLLNPLIYGVGTHVLKLRLRKYLRKVNLSGEWRQIHIPPTKS</sequence>
<evidence type="ECO:0000256" key="11">
    <source>
        <dbReference type="ARBA" id="ARBA00023180"/>
    </source>
</evidence>
<feature type="transmembrane region" description="Helical" evidence="13">
    <location>
        <begin position="58"/>
        <end position="77"/>
    </location>
</feature>
<keyword evidence="2" id="KW-1003">Cell membrane</keyword>
<reference evidence="15" key="1">
    <citation type="thesis" date="2020" institute="ProQuest LLC" country="789 East Eisenhower Parkway, Ann Arbor, MI, USA">
        <title>Comparative Genomics and Chromosome Evolution.</title>
        <authorList>
            <person name="Mudd A.B."/>
        </authorList>
    </citation>
    <scope>NUCLEOTIDE SEQUENCE</scope>
    <source>
        <strain evidence="15">1538</strain>
        <tissue evidence="15">Blood</tissue>
    </source>
</reference>
<feature type="transmembrane region" description="Helical" evidence="13">
    <location>
        <begin position="97"/>
        <end position="119"/>
    </location>
</feature>
<dbReference type="InterPro" id="IPR000725">
    <property type="entry name" value="Olfact_rcpt"/>
</dbReference>
<dbReference type="PROSITE" id="PS50262">
    <property type="entry name" value="G_PROTEIN_RECEP_F1_2"/>
    <property type="match status" value="1"/>
</dbReference>
<keyword evidence="6 13" id="KW-1133">Transmembrane helix</keyword>
<dbReference type="Gene3D" id="1.20.1070.10">
    <property type="entry name" value="Rhodopsin 7-helix transmembrane proteins"/>
    <property type="match status" value="1"/>
</dbReference>
<feature type="transmembrane region" description="Helical" evidence="13">
    <location>
        <begin position="140"/>
        <end position="161"/>
    </location>
</feature>
<keyword evidence="7" id="KW-0297">G-protein coupled receptor</keyword>
<feature type="transmembrane region" description="Helical" evidence="13">
    <location>
        <begin position="238"/>
        <end position="259"/>
    </location>
</feature>
<dbReference type="AlphaFoldDB" id="A0AAV3AZ73"/>
<evidence type="ECO:0000256" key="6">
    <source>
        <dbReference type="ARBA" id="ARBA00022989"/>
    </source>
</evidence>
<evidence type="ECO:0000313" key="16">
    <source>
        <dbReference type="Proteomes" id="UP001181693"/>
    </source>
</evidence>
<keyword evidence="5" id="KW-0552">Olfaction</keyword>
<evidence type="ECO:0000256" key="12">
    <source>
        <dbReference type="ARBA" id="ARBA00023224"/>
    </source>
</evidence>
<evidence type="ECO:0000256" key="8">
    <source>
        <dbReference type="ARBA" id="ARBA00023136"/>
    </source>
</evidence>
<dbReference type="FunFam" id="1.20.1070.10:FF:000024">
    <property type="entry name" value="Olfactory receptor"/>
    <property type="match status" value="1"/>
</dbReference>
<gene>
    <name evidence="15" type="ORF">GDO54_000108</name>
</gene>
<feature type="transmembrane region" description="Helical" evidence="13">
    <location>
        <begin position="279"/>
        <end position="297"/>
    </location>
</feature>
<evidence type="ECO:0000256" key="7">
    <source>
        <dbReference type="ARBA" id="ARBA00023040"/>
    </source>
</evidence>
<accession>A0AAV3AZ73</accession>
<dbReference type="PANTHER" id="PTHR26451">
    <property type="entry name" value="G_PROTEIN_RECEP_F1_2 DOMAIN-CONTAINING PROTEIN"/>
    <property type="match status" value="1"/>
</dbReference>
<evidence type="ECO:0000256" key="1">
    <source>
        <dbReference type="ARBA" id="ARBA00004651"/>
    </source>
</evidence>
<dbReference type="EMBL" id="DYDO01000001">
    <property type="protein sequence ID" value="DBA32307.1"/>
    <property type="molecule type" value="Genomic_DNA"/>
</dbReference>
<dbReference type="PRINTS" id="PR00245">
    <property type="entry name" value="OLFACTORYR"/>
</dbReference>
<keyword evidence="3" id="KW-0716">Sensory transduction</keyword>
<dbReference type="GO" id="GO:0004930">
    <property type="term" value="F:G protein-coupled receptor activity"/>
    <property type="evidence" value="ECO:0007669"/>
    <property type="project" value="UniProtKB-KW"/>
</dbReference>
<keyword evidence="8 13" id="KW-0472">Membrane</keyword>
<feature type="domain" description="G-protein coupled receptors family 1 profile" evidence="14">
    <location>
        <begin position="40"/>
        <end position="290"/>
    </location>
</feature>
<keyword evidence="16" id="KW-1185">Reference proteome</keyword>
<dbReference type="PANTHER" id="PTHR26451:SF986">
    <property type="entry name" value="OLFACTORY RECEPTOR 52D1"/>
    <property type="match status" value="1"/>
</dbReference>
<evidence type="ECO:0000256" key="4">
    <source>
        <dbReference type="ARBA" id="ARBA00022692"/>
    </source>
</evidence>
<evidence type="ECO:0000256" key="3">
    <source>
        <dbReference type="ARBA" id="ARBA00022606"/>
    </source>
</evidence>
<keyword evidence="12" id="KW-0807">Transducer</keyword>
<feature type="transmembrane region" description="Helical" evidence="13">
    <location>
        <begin position="195"/>
        <end position="217"/>
    </location>
</feature>
<evidence type="ECO:0000259" key="14">
    <source>
        <dbReference type="PROSITE" id="PS50262"/>
    </source>
</evidence>
<dbReference type="GO" id="GO:0005549">
    <property type="term" value="F:odorant binding"/>
    <property type="evidence" value="ECO:0007669"/>
    <property type="project" value="TreeGrafter"/>
</dbReference>
<organism evidence="15 16">
    <name type="scientific">Pyxicephalus adspersus</name>
    <name type="common">African bullfrog</name>
    <dbReference type="NCBI Taxonomy" id="30357"/>
    <lineage>
        <taxon>Eukaryota</taxon>
        <taxon>Metazoa</taxon>
        <taxon>Chordata</taxon>
        <taxon>Craniata</taxon>
        <taxon>Vertebrata</taxon>
        <taxon>Euteleostomi</taxon>
        <taxon>Amphibia</taxon>
        <taxon>Batrachia</taxon>
        <taxon>Anura</taxon>
        <taxon>Neobatrachia</taxon>
        <taxon>Ranoidea</taxon>
        <taxon>Pyxicephalidae</taxon>
        <taxon>Pyxicephalinae</taxon>
        <taxon>Pyxicephalus</taxon>
    </lineage>
</organism>
<comment type="subcellular location">
    <subcellularLocation>
        <location evidence="1">Cell membrane</location>
        <topology evidence="1">Multi-pass membrane protein</topology>
    </subcellularLocation>
</comment>
<evidence type="ECO:0000256" key="9">
    <source>
        <dbReference type="ARBA" id="ARBA00023157"/>
    </source>
</evidence>
<dbReference type="GO" id="GO:0005886">
    <property type="term" value="C:plasma membrane"/>
    <property type="evidence" value="ECO:0007669"/>
    <property type="project" value="UniProtKB-SubCell"/>
</dbReference>
<dbReference type="Proteomes" id="UP001181693">
    <property type="component" value="Unassembled WGS sequence"/>
</dbReference>
<keyword evidence="9" id="KW-1015">Disulfide bond</keyword>
<dbReference type="InterPro" id="IPR017452">
    <property type="entry name" value="GPCR_Rhodpsn_7TM"/>
</dbReference>